<accession>A0AAV4EJB2</accession>
<sequence>MKCVANCYPLCYLKAYQRKNYLIGFFRYFSDKISTLRQELDHDAEDPGTETAESVPKFSGDTFRNFKEITEQEVKNILRASPSKTCSLDPIPTKLLKTCLESILPEITNIFNQSLSTGVVPDSFKKAIVIPLIKKPDLDPEDLQNYRPVSNLSFMSKVL</sequence>
<evidence type="ECO:0000313" key="1">
    <source>
        <dbReference type="EMBL" id="GFR60826.1"/>
    </source>
</evidence>
<keyword evidence="2" id="KW-1185">Reference proteome</keyword>
<comment type="caution">
    <text evidence="1">The sequence shown here is derived from an EMBL/GenBank/DDBJ whole genome shotgun (WGS) entry which is preliminary data.</text>
</comment>
<gene>
    <name evidence="1" type="ORF">ElyMa_001832300</name>
</gene>
<organism evidence="1 2">
    <name type="scientific">Elysia marginata</name>
    <dbReference type="NCBI Taxonomy" id="1093978"/>
    <lineage>
        <taxon>Eukaryota</taxon>
        <taxon>Metazoa</taxon>
        <taxon>Spiralia</taxon>
        <taxon>Lophotrochozoa</taxon>
        <taxon>Mollusca</taxon>
        <taxon>Gastropoda</taxon>
        <taxon>Heterobranchia</taxon>
        <taxon>Euthyneura</taxon>
        <taxon>Panpulmonata</taxon>
        <taxon>Sacoglossa</taxon>
        <taxon>Placobranchoidea</taxon>
        <taxon>Plakobranchidae</taxon>
        <taxon>Elysia</taxon>
    </lineage>
</organism>
<dbReference type="AlphaFoldDB" id="A0AAV4EJB2"/>
<reference evidence="1 2" key="1">
    <citation type="journal article" date="2021" name="Elife">
        <title>Chloroplast acquisition without the gene transfer in kleptoplastic sea slugs, Plakobranchus ocellatus.</title>
        <authorList>
            <person name="Maeda T."/>
            <person name="Takahashi S."/>
            <person name="Yoshida T."/>
            <person name="Shimamura S."/>
            <person name="Takaki Y."/>
            <person name="Nagai Y."/>
            <person name="Toyoda A."/>
            <person name="Suzuki Y."/>
            <person name="Arimoto A."/>
            <person name="Ishii H."/>
            <person name="Satoh N."/>
            <person name="Nishiyama T."/>
            <person name="Hasebe M."/>
            <person name="Maruyama T."/>
            <person name="Minagawa J."/>
            <person name="Obokata J."/>
            <person name="Shigenobu S."/>
        </authorList>
    </citation>
    <scope>NUCLEOTIDE SEQUENCE [LARGE SCALE GENOMIC DNA]</scope>
</reference>
<evidence type="ECO:0000313" key="2">
    <source>
        <dbReference type="Proteomes" id="UP000762676"/>
    </source>
</evidence>
<protein>
    <recommendedName>
        <fullName evidence="3">Reverse transcriptase domain-containing protein</fullName>
    </recommendedName>
</protein>
<proteinExistence type="predicted"/>
<dbReference type="EMBL" id="BMAT01003693">
    <property type="protein sequence ID" value="GFR60826.1"/>
    <property type="molecule type" value="Genomic_DNA"/>
</dbReference>
<evidence type="ECO:0008006" key="3">
    <source>
        <dbReference type="Google" id="ProtNLM"/>
    </source>
</evidence>
<dbReference type="Proteomes" id="UP000762676">
    <property type="component" value="Unassembled WGS sequence"/>
</dbReference>
<name>A0AAV4EJB2_9GAST</name>
<dbReference type="PANTHER" id="PTHR19446">
    <property type="entry name" value="REVERSE TRANSCRIPTASES"/>
    <property type="match status" value="1"/>
</dbReference>